<keyword evidence="2" id="KW-1185">Reference proteome</keyword>
<dbReference type="OrthoDB" id="1494395at2"/>
<proteinExistence type="predicted"/>
<name>F4L892_HALH1</name>
<geneLocation type="plasmid" evidence="1 2">
    <name>pHALHY03</name>
</geneLocation>
<evidence type="ECO:0000313" key="2">
    <source>
        <dbReference type="Proteomes" id="UP000008461"/>
    </source>
</evidence>
<evidence type="ECO:0000313" key="1">
    <source>
        <dbReference type="EMBL" id="AEE54600.1"/>
    </source>
</evidence>
<dbReference type="HOGENOM" id="CLU_1025898_0_0_10"/>
<protein>
    <submittedName>
        <fullName evidence="1">Uncharacterized protein</fullName>
    </submittedName>
</protein>
<keyword evidence="1" id="KW-0614">Plasmid</keyword>
<reference key="2">
    <citation type="submission" date="2011-04" db="EMBL/GenBank/DDBJ databases">
        <title>Complete sequence of plasmid 3 of Haliscomenobacter hydrossis DSM 1100.</title>
        <authorList>
            <consortium name="US DOE Joint Genome Institute (JGI-PGF)"/>
            <person name="Lucas S."/>
            <person name="Han J."/>
            <person name="Lapidus A."/>
            <person name="Bruce D."/>
            <person name="Goodwin L."/>
            <person name="Pitluck S."/>
            <person name="Peters L."/>
            <person name="Kyrpides N."/>
            <person name="Mavromatis K."/>
            <person name="Ivanova N."/>
            <person name="Ovchinnikova G."/>
            <person name="Pagani I."/>
            <person name="Daligault H."/>
            <person name="Detter J.C."/>
            <person name="Han C."/>
            <person name="Land M."/>
            <person name="Hauser L."/>
            <person name="Markowitz V."/>
            <person name="Cheng J.-F."/>
            <person name="Hugenholtz P."/>
            <person name="Woyke T."/>
            <person name="Wu D."/>
            <person name="Verbarg S."/>
            <person name="Frueling A."/>
            <person name="Brambilla E."/>
            <person name="Klenk H.-P."/>
            <person name="Eisen J.A."/>
        </authorList>
    </citation>
    <scope>NUCLEOTIDE SEQUENCE</scope>
    <source>
        <strain>DSM 1100</strain>
    </source>
</reference>
<dbReference type="AlphaFoldDB" id="F4L892"/>
<gene>
    <name evidence="1" type="ordered locus">Halhy_6787</name>
</gene>
<dbReference type="KEGG" id="hhy:Halhy_6787"/>
<dbReference type="EMBL" id="CP002694">
    <property type="protein sequence ID" value="AEE54600.1"/>
    <property type="molecule type" value="Genomic_DNA"/>
</dbReference>
<dbReference type="RefSeq" id="WP_013769116.1">
    <property type="nucleotide sequence ID" value="NC_015513.1"/>
</dbReference>
<reference evidence="1 2" key="1">
    <citation type="journal article" date="2011" name="Stand. Genomic Sci.">
        <title>Complete genome sequence of Haliscomenobacter hydrossis type strain (O).</title>
        <authorList>
            <consortium name="US DOE Joint Genome Institute (JGI-PGF)"/>
            <person name="Daligault H."/>
            <person name="Lapidus A."/>
            <person name="Zeytun A."/>
            <person name="Nolan M."/>
            <person name="Lucas S."/>
            <person name="Del Rio T.G."/>
            <person name="Tice H."/>
            <person name="Cheng J.F."/>
            <person name="Tapia R."/>
            <person name="Han C."/>
            <person name="Goodwin L."/>
            <person name="Pitluck S."/>
            <person name="Liolios K."/>
            <person name="Pagani I."/>
            <person name="Ivanova N."/>
            <person name="Huntemann M."/>
            <person name="Mavromatis K."/>
            <person name="Mikhailova N."/>
            <person name="Pati A."/>
            <person name="Chen A."/>
            <person name="Palaniappan K."/>
            <person name="Land M."/>
            <person name="Hauser L."/>
            <person name="Brambilla E.M."/>
            <person name="Rohde M."/>
            <person name="Verbarg S."/>
            <person name="Goker M."/>
            <person name="Bristow J."/>
            <person name="Eisen J.A."/>
            <person name="Markowitz V."/>
            <person name="Hugenholtz P."/>
            <person name="Kyrpides N.C."/>
            <person name="Klenk H.P."/>
            <person name="Woyke T."/>
        </authorList>
    </citation>
    <scope>NUCLEOTIDE SEQUENCE [LARGE SCALE GENOMIC DNA]</scope>
    <source>
        <strain evidence="2">ATCC 27775 / DSM 1100 / LMG 10767 / O</strain>
        <plasmid evidence="2">Plasmid pHALHY03</plasmid>
    </source>
</reference>
<sequence length="271" mass="31376">MSEFQCYQFKSFDRPLTEDECKEVGTWSSRAQVTANSATFIYHYGDFRKSPEWAVELYFDAMIYFANWGTRRLLFRLPTSMIDAKALKKFCIENDWSSDFINFQKKGAVYLLYLHLSNEEGGVWMEEDDFDIDVLGKIRDDLMEGDYRALYLLWAKFATAETDDDEEDQDKKAKLQLPPPVPPNLKKLNATLKAFIEFFEIDESIVSAAQAASVERAKEAVDYKKLLQLLPDEERIEWLERVINGEPKLSVLLKKTAGEVGEIVRRRAAMT</sequence>
<accession>F4L892</accession>
<dbReference type="eggNOG" id="ENOG502Z806">
    <property type="taxonomic scope" value="Bacteria"/>
</dbReference>
<organism evidence="1 2">
    <name type="scientific">Haliscomenobacter hydrossis (strain ATCC 27775 / DSM 1100 / LMG 10767 / O)</name>
    <dbReference type="NCBI Taxonomy" id="760192"/>
    <lineage>
        <taxon>Bacteria</taxon>
        <taxon>Pseudomonadati</taxon>
        <taxon>Bacteroidota</taxon>
        <taxon>Saprospiria</taxon>
        <taxon>Saprospirales</taxon>
        <taxon>Haliscomenobacteraceae</taxon>
        <taxon>Haliscomenobacter</taxon>
    </lineage>
</organism>
<dbReference type="Proteomes" id="UP000008461">
    <property type="component" value="Plasmid pHALHY03"/>
</dbReference>